<dbReference type="SUPFAM" id="SSF55200">
    <property type="entry name" value="Translation initiation factor IF3, C-terminal domain"/>
    <property type="match status" value="1"/>
</dbReference>
<sequence>MKKYKKIILIILAVILIGLGGVGIYIAKNANDLKNDIIYNIEDRNLSKAYQQVKESNEYILTFIENDIMDSFDKAVIEDFIDIDMKKLPMRLEEYYPSFFSLVGGYRTLGKELGMDKDEYYILITRLDKWKESYYRNRITFLYQENPSSDKIDNYIENIVSSIHIRDFQTAYAQLEQFLKEYYKVEKEIYDKHPEYQSMNSIIKTVRDVYNDYAAYYNAAVYNDVNAFEEAKSRLMDSTNELIKYTEDSIDCLTEWGNIFGFLN</sequence>
<organism evidence="2 3">
    <name type="scientific">Dielma fastidiosa</name>
    <dbReference type="NCBI Taxonomy" id="1034346"/>
    <lineage>
        <taxon>Bacteria</taxon>
        <taxon>Bacillati</taxon>
        <taxon>Bacillota</taxon>
        <taxon>Erysipelotrichia</taxon>
        <taxon>Erysipelotrichales</taxon>
        <taxon>Erysipelotrichaceae</taxon>
        <taxon>Dielma</taxon>
    </lineage>
</organism>
<evidence type="ECO:0000256" key="1">
    <source>
        <dbReference type="SAM" id="Phobius"/>
    </source>
</evidence>
<protein>
    <submittedName>
        <fullName evidence="2">Uncharacterized protein</fullName>
    </submittedName>
</protein>
<gene>
    <name evidence="2" type="ORF">DES51_1354</name>
</gene>
<dbReference type="AlphaFoldDB" id="A0A318KBH6"/>
<evidence type="ECO:0000313" key="2">
    <source>
        <dbReference type="EMBL" id="PXX73654.1"/>
    </source>
</evidence>
<dbReference type="EMBL" id="QJKH01000035">
    <property type="protein sequence ID" value="PXX73654.1"/>
    <property type="molecule type" value="Genomic_DNA"/>
</dbReference>
<dbReference type="STRING" id="1034346.GCA_000313565_03481"/>
<reference evidence="2 3" key="1">
    <citation type="submission" date="2018-05" db="EMBL/GenBank/DDBJ databases">
        <title>Genomic Encyclopedia of Type Strains, Phase IV (KMG-IV): sequencing the most valuable type-strain genomes for metagenomic binning, comparative biology and taxonomic classification.</title>
        <authorList>
            <person name="Goeker M."/>
        </authorList>
    </citation>
    <scope>NUCLEOTIDE SEQUENCE [LARGE SCALE GENOMIC DNA]</scope>
    <source>
        <strain evidence="2 3">JC118</strain>
    </source>
</reference>
<dbReference type="InterPro" id="IPR036788">
    <property type="entry name" value="T_IF-3_C_sf"/>
</dbReference>
<keyword evidence="1" id="KW-0472">Membrane</keyword>
<comment type="caution">
    <text evidence="2">The sequence shown here is derived from an EMBL/GenBank/DDBJ whole genome shotgun (WGS) entry which is preliminary data.</text>
</comment>
<dbReference type="GO" id="GO:0006413">
    <property type="term" value="P:translational initiation"/>
    <property type="evidence" value="ECO:0007669"/>
    <property type="project" value="InterPro"/>
</dbReference>
<proteinExistence type="predicted"/>
<keyword evidence="1" id="KW-1133">Transmembrane helix</keyword>
<evidence type="ECO:0000313" key="3">
    <source>
        <dbReference type="Proteomes" id="UP000247612"/>
    </source>
</evidence>
<name>A0A318KBH6_9FIRM</name>
<dbReference type="Proteomes" id="UP000247612">
    <property type="component" value="Unassembled WGS sequence"/>
</dbReference>
<keyword evidence="1" id="KW-0812">Transmembrane</keyword>
<accession>A0A318KBH6</accession>
<feature type="transmembrane region" description="Helical" evidence="1">
    <location>
        <begin position="7"/>
        <end position="27"/>
    </location>
</feature>
<keyword evidence="3" id="KW-1185">Reference proteome</keyword>
<dbReference type="RefSeq" id="WP_022939751.1">
    <property type="nucleotide sequence ID" value="NZ_CABKRQ010000021.1"/>
</dbReference>